<dbReference type="EMBL" id="CP067422">
    <property type="protein sequence ID" value="QQP93386.1"/>
    <property type="molecule type" value="Genomic_DNA"/>
</dbReference>
<keyword evidence="2" id="KW-0614">Plasmid</keyword>
<organism evidence="2 3">
    <name type="scientific">Skermanella cutis</name>
    <dbReference type="NCBI Taxonomy" id="2775420"/>
    <lineage>
        <taxon>Bacteria</taxon>
        <taxon>Pseudomonadati</taxon>
        <taxon>Pseudomonadota</taxon>
        <taxon>Alphaproteobacteria</taxon>
        <taxon>Rhodospirillales</taxon>
        <taxon>Azospirillaceae</taxon>
        <taxon>Skermanella</taxon>
    </lineage>
</organism>
<dbReference type="Proteomes" id="UP000595197">
    <property type="component" value="Plasmid pTT6-2"/>
</dbReference>
<protein>
    <recommendedName>
        <fullName evidence="4">Lipoprotein</fullName>
    </recommendedName>
</protein>
<keyword evidence="1" id="KW-0472">Membrane</keyword>
<dbReference type="RefSeq" id="WP_201082928.1">
    <property type="nucleotide sequence ID" value="NZ_CP067422.1"/>
</dbReference>
<evidence type="ECO:0000313" key="3">
    <source>
        <dbReference type="Proteomes" id="UP000595197"/>
    </source>
</evidence>
<keyword evidence="3" id="KW-1185">Reference proteome</keyword>
<keyword evidence="1" id="KW-0812">Transmembrane</keyword>
<sequence length="55" mass="5974">MHIRKSRDAPADGTHRKVLVTTLWFGVLSGLCHGAVLLLAGSPGPDLTRMVWTSF</sequence>
<geneLocation type="plasmid" evidence="2 3">
    <name>pTT6-2</name>
</geneLocation>
<feature type="transmembrane region" description="Helical" evidence="1">
    <location>
        <begin position="21"/>
        <end position="40"/>
    </location>
</feature>
<evidence type="ECO:0000256" key="1">
    <source>
        <dbReference type="SAM" id="Phobius"/>
    </source>
</evidence>
<proteinExistence type="predicted"/>
<gene>
    <name evidence="2" type="ORF">IGS68_32695</name>
</gene>
<name>A0ABX7BG61_9PROT</name>
<reference evidence="2" key="1">
    <citation type="submission" date="2021-02" db="EMBL/GenBank/DDBJ databases">
        <title>Skermanella TT6 skin isolate.</title>
        <authorList>
            <person name="Lee K."/>
            <person name="Ganzorig M."/>
        </authorList>
    </citation>
    <scope>NUCLEOTIDE SEQUENCE</scope>
    <source>
        <strain evidence="2">TT6</strain>
    </source>
</reference>
<accession>A0ABX7BG61</accession>
<keyword evidence="1" id="KW-1133">Transmembrane helix</keyword>
<evidence type="ECO:0000313" key="2">
    <source>
        <dbReference type="EMBL" id="QQP93386.1"/>
    </source>
</evidence>
<evidence type="ECO:0008006" key="4">
    <source>
        <dbReference type="Google" id="ProtNLM"/>
    </source>
</evidence>